<evidence type="ECO:0000256" key="3">
    <source>
        <dbReference type="ARBA" id="ARBA00023163"/>
    </source>
</evidence>
<dbReference type="InterPro" id="IPR001647">
    <property type="entry name" value="HTH_TetR"/>
</dbReference>
<dbReference type="PANTHER" id="PTHR30055">
    <property type="entry name" value="HTH-TYPE TRANSCRIPTIONAL REGULATOR RUTR"/>
    <property type="match status" value="1"/>
</dbReference>
<dbReference type="EMBL" id="JAVDVQ010000008">
    <property type="protein sequence ID" value="MDR7083008.1"/>
    <property type="molecule type" value="Genomic_DNA"/>
</dbReference>
<dbReference type="RefSeq" id="WP_310057008.1">
    <property type="nucleotide sequence ID" value="NZ_JAVDVQ010000008.1"/>
</dbReference>
<evidence type="ECO:0000256" key="1">
    <source>
        <dbReference type="ARBA" id="ARBA00023015"/>
    </source>
</evidence>
<feature type="domain" description="HTH tetR-type" evidence="5">
    <location>
        <begin position="15"/>
        <end position="75"/>
    </location>
</feature>
<sequence>MTNTVSLPLRERKKAETWTALHDAAASLALQHGVEQTTVEAIAASAGVSPRTFFNYFQAKEDAILGLREPVLEAALLSQVATTADDLVGQVSRLLIAVASTARGGTDPARRRQLIARYPQLGRRHMDYMVKAESLVCQGLAGLLAQDPAWAAGAEGFGAEESARMLVMIAGVPIRFNLTSADFDPAEGISAETLGPSLTLLHHLLRKIS</sequence>
<keyword evidence="2 4" id="KW-0238">DNA-binding</keyword>
<dbReference type="PROSITE" id="PS50977">
    <property type="entry name" value="HTH_TETR_2"/>
    <property type="match status" value="1"/>
</dbReference>
<dbReference type="PROSITE" id="PS01081">
    <property type="entry name" value="HTH_TETR_1"/>
    <property type="match status" value="1"/>
</dbReference>
<dbReference type="Proteomes" id="UP001252243">
    <property type="component" value="Unassembled WGS sequence"/>
</dbReference>
<comment type="caution">
    <text evidence="6">The sequence shown here is derived from an EMBL/GenBank/DDBJ whole genome shotgun (WGS) entry which is preliminary data.</text>
</comment>
<evidence type="ECO:0000313" key="6">
    <source>
        <dbReference type="EMBL" id="MDR7083008.1"/>
    </source>
</evidence>
<name>A0ABU1UCT0_9MICC</name>
<reference evidence="6 7" key="1">
    <citation type="submission" date="2023-07" db="EMBL/GenBank/DDBJ databases">
        <title>Sorghum-associated microbial communities from plants grown in Nebraska, USA.</title>
        <authorList>
            <person name="Schachtman D."/>
        </authorList>
    </citation>
    <scope>NUCLEOTIDE SEQUENCE [LARGE SCALE GENOMIC DNA]</scope>
    <source>
        <strain evidence="6 7">BE167</strain>
    </source>
</reference>
<proteinExistence type="predicted"/>
<dbReference type="InterPro" id="IPR023772">
    <property type="entry name" value="DNA-bd_HTH_TetR-type_CS"/>
</dbReference>
<keyword evidence="1" id="KW-0805">Transcription regulation</keyword>
<gene>
    <name evidence="6" type="ORF">J2X01_002298</name>
</gene>
<evidence type="ECO:0000313" key="7">
    <source>
        <dbReference type="Proteomes" id="UP001252243"/>
    </source>
</evidence>
<protein>
    <submittedName>
        <fullName evidence="6">AcrR family transcriptional regulator</fullName>
    </submittedName>
</protein>
<keyword evidence="7" id="KW-1185">Reference proteome</keyword>
<dbReference type="Pfam" id="PF00440">
    <property type="entry name" value="TetR_N"/>
    <property type="match status" value="1"/>
</dbReference>
<organism evidence="6 7">
    <name type="scientific">Arthrobacter ginsengisoli</name>
    <dbReference type="NCBI Taxonomy" id="1356565"/>
    <lineage>
        <taxon>Bacteria</taxon>
        <taxon>Bacillati</taxon>
        <taxon>Actinomycetota</taxon>
        <taxon>Actinomycetes</taxon>
        <taxon>Micrococcales</taxon>
        <taxon>Micrococcaceae</taxon>
        <taxon>Arthrobacter</taxon>
    </lineage>
</organism>
<keyword evidence="3" id="KW-0804">Transcription</keyword>
<dbReference type="SUPFAM" id="SSF46689">
    <property type="entry name" value="Homeodomain-like"/>
    <property type="match status" value="1"/>
</dbReference>
<dbReference type="InterPro" id="IPR050109">
    <property type="entry name" value="HTH-type_TetR-like_transc_reg"/>
</dbReference>
<dbReference type="PANTHER" id="PTHR30055:SF234">
    <property type="entry name" value="HTH-TYPE TRANSCRIPTIONAL REGULATOR BETI"/>
    <property type="match status" value="1"/>
</dbReference>
<accession>A0ABU1UCT0</accession>
<evidence type="ECO:0000256" key="2">
    <source>
        <dbReference type="ARBA" id="ARBA00023125"/>
    </source>
</evidence>
<evidence type="ECO:0000259" key="5">
    <source>
        <dbReference type="PROSITE" id="PS50977"/>
    </source>
</evidence>
<dbReference type="Gene3D" id="1.10.357.10">
    <property type="entry name" value="Tetracycline Repressor, domain 2"/>
    <property type="match status" value="1"/>
</dbReference>
<evidence type="ECO:0000256" key="4">
    <source>
        <dbReference type="PROSITE-ProRule" id="PRU00335"/>
    </source>
</evidence>
<dbReference type="InterPro" id="IPR009057">
    <property type="entry name" value="Homeodomain-like_sf"/>
</dbReference>
<feature type="DNA-binding region" description="H-T-H motif" evidence="4">
    <location>
        <begin position="38"/>
        <end position="57"/>
    </location>
</feature>